<dbReference type="NCBIfam" id="TIGR04056">
    <property type="entry name" value="OMP_RagA_SusC"/>
    <property type="match status" value="1"/>
</dbReference>
<dbReference type="Gene3D" id="2.40.170.20">
    <property type="entry name" value="TonB-dependent receptor, beta-barrel domain"/>
    <property type="match status" value="1"/>
</dbReference>
<evidence type="ECO:0000256" key="7">
    <source>
        <dbReference type="ARBA" id="ARBA00023237"/>
    </source>
</evidence>
<protein>
    <submittedName>
        <fullName evidence="13">SusC/RagA family TonB-linked outer membrane protein</fullName>
    </submittedName>
</protein>
<proteinExistence type="inferred from homology"/>
<dbReference type="InterPro" id="IPR012910">
    <property type="entry name" value="Plug_dom"/>
</dbReference>
<dbReference type="RefSeq" id="WP_106481174.1">
    <property type="nucleotide sequence ID" value="NZ_CP032819.1"/>
</dbReference>
<dbReference type="PROSITE" id="PS52016">
    <property type="entry name" value="TONB_DEPENDENT_REC_3"/>
    <property type="match status" value="1"/>
</dbReference>
<dbReference type="KEGG" id="buy:D8S85_13855"/>
<feature type="chain" id="PRO_5019449882" evidence="10">
    <location>
        <begin position="35"/>
        <end position="1059"/>
    </location>
</feature>
<dbReference type="EMBL" id="CP032819">
    <property type="protein sequence ID" value="AZS30523.1"/>
    <property type="molecule type" value="Genomic_DNA"/>
</dbReference>
<dbReference type="InterPro" id="IPR000531">
    <property type="entry name" value="Beta-barrel_TonB"/>
</dbReference>
<organism evidence="13 14">
    <name type="scientific">Butyricimonas faecalis</name>
    <dbReference type="NCBI Taxonomy" id="2093856"/>
    <lineage>
        <taxon>Bacteria</taxon>
        <taxon>Pseudomonadati</taxon>
        <taxon>Bacteroidota</taxon>
        <taxon>Bacteroidia</taxon>
        <taxon>Bacteroidales</taxon>
        <taxon>Odoribacteraceae</taxon>
        <taxon>Butyricimonas</taxon>
    </lineage>
</organism>
<evidence type="ECO:0000313" key="13">
    <source>
        <dbReference type="EMBL" id="AZS30523.1"/>
    </source>
</evidence>
<keyword evidence="7 8" id="KW-0998">Cell outer membrane</keyword>
<feature type="domain" description="TonB-dependent receptor plug" evidence="12">
    <location>
        <begin position="140"/>
        <end position="258"/>
    </location>
</feature>
<dbReference type="SUPFAM" id="SSF56935">
    <property type="entry name" value="Porins"/>
    <property type="match status" value="1"/>
</dbReference>
<keyword evidence="14" id="KW-1185">Reference proteome</keyword>
<keyword evidence="5 9" id="KW-0798">TonB box</keyword>
<dbReference type="InterPro" id="IPR023996">
    <property type="entry name" value="TonB-dep_OMP_SusC/RagA"/>
</dbReference>
<evidence type="ECO:0000256" key="3">
    <source>
        <dbReference type="ARBA" id="ARBA00022452"/>
    </source>
</evidence>
<dbReference type="SUPFAM" id="SSF49464">
    <property type="entry name" value="Carboxypeptidase regulatory domain-like"/>
    <property type="match status" value="1"/>
</dbReference>
<evidence type="ECO:0000256" key="1">
    <source>
        <dbReference type="ARBA" id="ARBA00004571"/>
    </source>
</evidence>
<keyword evidence="4 8" id="KW-0812">Transmembrane</keyword>
<dbReference type="AlphaFoldDB" id="A0A3S9VVI0"/>
<evidence type="ECO:0000256" key="6">
    <source>
        <dbReference type="ARBA" id="ARBA00023136"/>
    </source>
</evidence>
<evidence type="ECO:0000256" key="10">
    <source>
        <dbReference type="SAM" id="SignalP"/>
    </source>
</evidence>
<comment type="similarity">
    <text evidence="8 9">Belongs to the TonB-dependent receptor family.</text>
</comment>
<feature type="domain" description="TonB-dependent receptor-like beta-barrel" evidence="11">
    <location>
        <begin position="405"/>
        <end position="832"/>
    </location>
</feature>
<feature type="signal peptide" evidence="10">
    <location>
        <begin position="1"/>
        <end position="34"/>
    </location>
</feature>
<name>A0A3S9VVI0_9BACT</name>
<keyword evidence="2 8" id="KW-0813">Transport</keyword>
<gene>
    <name evidence="13" type="ORF">D8S85_13855</name>
</gene>
<dbReference type="InterPro" id="IPR036942">
    <property type="entry name" value="Beta-barrel_TonB_sf"/>
</dbReference>
<dbReference type="Gene3D" id="2.60.40.1120">
    <property type="entry name" value="Carboxypeptidase-like, regulatory domain"/>
    <property type="match status" value="1"/>
</dbReference>
<dbReference type="Gene3D" id="2.170.130.10">
    <property type="entry name" value="TonB-dependent receptor, plug domain"/>
    <property type="match status" value="1"/>
</dbReference>
<evidence type="ECO:0000259" key="12">
    <source>
        <dbReference type="Pfam" id="PF07715"/>
    </source>
</evidence>
<reference evidence="13 14" key="1">
    <citation type="submission" date="2018-10" db="EMBL/GenBank/DDBJ databases">
        <title>Butyricimonas faecalis sp. nov., isolated from human faeces and emended description of the genus Butyricimonas.</title>
        <authorList>
            <person name="Le Roy T."/>
            <person name="Van der Smissen P."/>
            <person name="Paquot A."/>
            <person name="Delzenne N."/>
            <person name="Muccioli G."/>
            <person name="Collet J.-F."/>
            <person name="Cani P.D."/>
        </authorList>
    </citation>
    <scope>NUCLEOTIDE SEQUENCE [LARGE SCALE GENOMIC DNA]</scope>
    <source>
        <strain evidence="13 14">H184</strain>
    </source>
</reference>
<keyword evidence="6 8" id="KW-0472">Membrane</keyword>
<keyword evidence="10" id="KW-0732">Signal</keyword>
<evidence type="ECO:0000256" key="2">
    <source>
        <dbReference type="ARBA" id="ARBA00022448"/>
    </source>
</evidence>
<dbReference type="InterPro" id="IPR008969">
    <property type="entry name" value="CarboxyPept-like_regulatory"/>
</dbReference>
<evidence type="ECO:0000256" key="8">
    <source>
        <dbReference type="PROSITE-ProRule" id="PRU01360"/>
    </source>
</evidence>
<dbReference type="GO" id="GO:0009279">
    <property type="term" value="C:cell outer membrane"/>
    <property type="evidence" value="ECO:0007669"/>
    <property type="project" value="UniProtKB-SubCell"/>
</dbReference>
<dbReference type="Pfam" id="PF00593">
    <property type="entry name" value="TonB_dep_Rec_b-barrel"/>
    <property type="match status" value="1"/>
</dbReference>
<keyword evidence="3 8" id="KW-1134">Transmembrane beta strand</keyword>
<evidence type="ECO:0000256" key="4">
    <source>
        <dbReference type="ARBA" id="ARBA00022692"/>
    </source>
</evidence>
<dbReference type="InterPro" id="IPR039426">
    <property type="entry name" value="TonB-dep_rcpt-like"/>
</dbReference>
<comment type="subcellular location">
    <subcellularLocation>
        <location evidence="1 8">Cell outer membrane</location>
        <topology evidence="1 8">Multi-pass membrane protein</topology>
    </subcellularLocation>
</comment>
<evidence type="ECO:0000259" key="11">
    <source>
        <dbReference type="Pfam" id="PF00593"/>
    </source>
</evidence>
<sequence>MMKKQRIQQLYKKGKVLILLMFCGFCCSSFSIYAQDSTRINSKQELRIHGKVTDKWKNPLPGVTVRVKDALLGVATDKDGKYVIVVPGKIMKPVLLFSFVGMTSKEVPYLGNSEINVTLEEEQAKINEVVVTGMFNRRVESFTGSATTFKQEDILRVGNQNLIKSLKNLDPAFQIIENLEYGSDPNRMPTVQLRGQTSFPNLQGEYENNPNQPLFILDGFETTLEKVYDLDMNRVASVTLLKDAAAKAIYGSKAGNGVVVIETIRPKSGELRVYYSGDFGIEAPDLTGYDLMNAEEKLAYEVQIGMYGPSRGLITAYDSYKKVYDDVVRGVDTYWLSKPLRTGFSNKHSVTLEGGDERMRYQFGLYYNNVAGVMKESDRSTLNVNTTLSYSYRNLLFRNTIEFSRNWSKNSPYGSFSEYTSLNPYWAPYDEDGNLIKEFTVHKGQSDESIYEYHYYNPLYNATLNTKDESGYTEVQDNFSADWRIDEALRVIGSFGYSRREGSADVFYPASHTKFIYYDKNGMSDRKGQYSKRDEASERVSLQAGVNFNKTFGEHLLFANVTWNVSTSRAMSTTVVAEGFGNDYMDDISFGTNYEKNGKPRGSNSKLREIGIIGALNYSYADRYLFDASLRRSASSAYGKDSRWGTFWSLGVGWNLHHERFLEANEWIRTLKLRASLGYTGNQNLDPSQSRARYKYYDYTYSDKIGAQLVAIPNDKLQWQKNKDYNFGLDLSLKRFLILRADYYIQRTENLLSNISIPPSTGFRNYMENLGVIENRGYEISLQVTPWRDEKRGAYISLSATGLHNDNKIKKIYDIFKNSNEEQNNNYKYFDGGDEDISSPEVIKKYINRFTKPATLYYEGCSMTAIWGMRSLGIDPASGREMYLTKDGKSNYTWSAADQVVIGDSSPKLSGSLGLNAGYKGFSLSVSCSYKLGGDLYNQSLISRVENVTGLENLDRRIHKAWQKIGDVAPYRVTVFDSRNSSYTKPTSRFIQKNNELYISSMNMGYEFSKESWIRRIALDRLKVSFYMNELLRVSSVDIERGTSYPFARNFSFELQATF</sequence>
<dbReference type="Pfam" id="PF07715">
    <property type="entry name" value="Plug"/>
    <property type="match status" value="1"/>
</dbReference>
<accession>A0A3S9VVI0</accession>
<dbReference type="OrthoDB" id="1094723at2"/>
<evidence type="ECO:0000256" key="9">
    <source>
        <dbReference type="RuleBase" id="RU003357"/>
    </source>
</evidence>
<dbReference type="Proteomes" id="UP000270673">
    <property type="component" value="Chromosome"/>
</dbReference>
<evidence type="ECO:0000313" key="14">
    <source>
        <dbReference type="Proteomes" id="UP000270673"/>
    </source>
</evidence>
<dbReference type="InterPro" id="IPR037066">
    <property type="entry name" value="Plug_dom_sf"/>
</dbReference>
<dbReference type="Pfam" id="PF13715">
    <property type="entry name" value="CarbopepD_reg_2"/>
    <property type="match status" value="1"/>
</dbReference>
<evidence type="ECO:0000256" key="5">
    <source>
        <dbReference type="ARBA" id="ARBA00023077"/>
    </source>
</evidence>